<evidence type="ECO:0000313" key="4">
    <source>
        <dbReference type="EMBL" id="MBI3013934.1"/>
    </source>
</evidence>
<dbReference type="SUPFAM" id="SSF54665">
    <property type="entry name" value="CO dehydrogenase molybdoprotein N-domain-like"/>
    <property type="match status" value="1"/>
</dbReference>
<comment type="caution">
    <text evidence="4">The sequence shown here is derived from an EMBL/GenBank/DDBJ whole genome shotgun (WGS) entry which is preliminary data.</text>
</comment>
<evidence type="ECO:0000256" key="1">
    <source>
        <dbReference type="ARBA" id="ARBA00022505"/>
    </source>
</evidence>
<evidence type="ECO:0000313" key="5">
    <source>
        <dbReference type="Proteomes" id="UP000741360"/>
    </source>
</evidence>
<dbReference type="Gene3D" id="3.30.365.10">
    <property type="entry name" value="Aldehyde oxidase/xanthine dehydrogenase, molybdopterin binding domain"/>
    <property type="match status" value="4"/>
</dbReference>
<keyword evidence="1" id="KW-0500">Molybdenum</keyword>
<gene>
    <name evidence="4" type="ORF">HYY65_02450</name>
</gene>
<evidence type="ECO:0000259" key="3">
    <source>
        <dbReference type="SMART" id="SM01008"/>
    </source>
</evidence>
<dbReference type="SMART" id="SM01008">
    <property type="entry name" value="Ald_Xan_dh_C"/>
    <property type="match status" value="1"/>
</dbReference>
<name>A0A932GMX5_UNCTE</name>
<dbReference type="InterPro" id="IPR000674">
    <property type="entry name" value="Ald_Oxase/Xan_DH_a/b"/>
</dbReference>
<proteinExistence type="predicted"/>
<dbReference type="Proteomes" id="UP000741360">
    <property type="component" value="Unassembled WGS sequence"/>
</dbReference>
<accession>A0A932GMX5</accession>
<keyword evidence="2" id="KW-0560">Oxidoreductase</keyword>
<dbReference type="GO" id="GO:0016491">
    <property type="term" value="F:oxidoreductase activity"/>
    <property type="evidence" value="ECO:0007669"/>
    <property type="project" value="UniProtKB-KW"/>
</dbReference>
<dbReference type="PANTHER" id="PTHR11908">
    <property type="entry name" value="XANTHINE DEHYDROGENASE"/>
    <property type="match status" value="1"/>
</dbReference>
<dbReference type="Pfam" id="PF02738">
    <property type="entry name" value="MoCoBD_1"/>
    <property type="match status" value="1"/>
</dbReference>
<feature type="domain" description="Aldehyde oxidase/xanthine dehydrogenase a/b hammerhead" evidence="3">
    <location>
        <begin position="27"/>
        <end position="152"/>
    </location>
</feature>
<dbReference type="AlphaFoldDB" id="A0A932GMX5"/>
<dbReference type="SUPFAM" id="SSF56003">
    <property type="entry name" value="Molybdenum cofactor-binding domain"/>
    <property type="match status" value="1"/>
</dbReference>
<evidence type="ECO:0000256" key="2">
    <source>
        <dbReference type="ARBA" id="ARBA00023002"/>
    </source>
</evidence>
<dbReference type="PANTHER" id="PTHR11908:SF132">
    <property type="entry name" value="ALDEHYDE OXIDASE 1-RELATED"/>
    <property type="match status" value="1"/>
</dbReference>
<dbReference type="Gene3D" id="3.90.1170.50">
    <property type="entry name" value="Aldehyde oxidase/xanthine dehydrogenase, a/b hammerhead"/>
    <property type="match status" value="1"/>
</dbReference>
<dbReference type="EMBL" id="JACPSX010000042">
    <property type="protein sequence ID" value="MBI3013934.1"/>
    <property type="molecule type" value="Genomic_DNA"/>
</dbReference>
<sequence>MADVITGNGKKLVGTSVRRKEDPDVLLGRETYTADLKLPGMVYAAIFRSPYAHALLKRVDLRRALALPGVIFGITGDSLPDFLKPMSLSPYRNVEWAELKVKNPQMNYFPHVCLARERVRFVGEPVAAVVATDPYVAEDALELIEAEFDPLPVVTSVEQALQPDAPLLYEEWGDNVQLRFKVSGGDVERAFREADLVVKETVISSRYTGTPMEPRVVIGRYSAEENYLEVWDTTQRTHSVSMFVRNSIDLPDLQVRVITLRVGGGFGQKRGFYSEEVLIPLLSILTHRPVKWVETRSEHMVGTSHGRQQVHQMEAAVKRDGTVLALRDRILADLGVAYPTSGTISVMTTLMFIPGAYRIQNYEGELLGVNTNKTVYGSHRAFGKADAAYAIERFMDVIAQELGMDPAELRLKNFIQPHEFPYLCVTGSRYDSGNYPQAFQDALKRAGNEKWREEQKRGWQQGRYLGIGVSLVIEPNSASKVATYNAGHYGVRMQMDPTGGVTVFCAGNDEGQGHGTAIGQLVADELGVEFDRVHTVEGDSLLCPFGSGSYSARFAVVGTSAVIMASRRLKEKLVRIAAQVLGVGVEEVRAEGGAVEVLKDPSRRLSYQQIAQVAYFEVLRLPAGVEPGLEVLYYYIDSNLQAADLRKVPDERGRYAVYSTFPYAANVAVVEVDVETGRVRLLEYVSTDDCGRMINPAEVVSQYMGAFAHGLGGAFYEELVYDEGGQPLAQNFKDYLVPTALEVPRVKLAHMETPNPFTPGGFKGASETGAVGPTPTIANAVEDALRPLGVKLRRIPITPAIVWEAIQKAKGLK</sequence>
<dbReference type="InterPro" id="IPR046867">
    <property type="entry name" value="AldOxase/xan_DH_MoCoBD2"/>
</dbReference>
<dbReference type="GO" id="GO:0005506">
    <property type="term" value="F:iron ion binding"/>
    <property type="evidence" value="ECO:0007669"/>
    <property type="project" value="InterPro"/>
</dbReference>
<reference evidence="4" key="1">
    <citation type="submission" date="2020-07" db="EMBL/GenBank/DDBJ databases">
        <title>Huge and variable diversity of episymbiotic CPR bacteria and DPANN archaea in groundwater ecosystems.</title>
        <authorList>
            <person name="He C.Y."/>
            <person name="Keren R."/>
            <person name="Whittaker M."/>
            <person name="Farag I.F."/>
            <person name="Doudna J."/>
            <person name="Cate J.H.D."/>
            <person name="Banfield J.F."/>
        </authorList>
    </citation>
    <scope>NUCLEOTIDE SEQUENCE</scope>
    <source>
        <strain evidence="4">NC_groundwater_717_Ag_S-0.2um_59_8</strain>
    </source>
</reference>
<dbReference type="InterPro" id="IPR036856">
    <property type="entry name" value="Ald_Oxase/Xan_DH_a/b_sf"/>
</dbReference>
<protein>
    <submittedName>
        <fullName evidence="4">Xanthine dehydrogenase family protein molybdopterin-binding subunit</fullName>
    </submittedName>
</protein>
<organism evidence="4 5">
    <name type="scientific">Tectimicrobiota bacterium</name>
    <dbReference type="NCBI Taxonomy" id="2528274"/>
    <lineage>
        <taxon>Bacteria</taxon>
        <taxon>Pseudomonadati</taxon>
        <taxon>Nitrospinota/Tectimicrobiota group</taxon>
        <taxon>Candidatus Tectimicrobiota</taxon>
    </lineage>
</organism>
<dbReference type="InterPro" id="IPR008274">
    <property type="entry name" value="AldOxase/xan_DH_MoCoBD1"/>
</dbReference>
<dbReference type="InterPro" id="IPR016208">
    <property type="entry name" value="Ald_Oxase/xanthine_DH-like"/>
</dbReference>
<dbReference type="Pfam" id="PF20256">
    <property type="entry name" value="MoCoBD_2"/>
    <property type="match status" value="1"/>
</dbReference>
<dbReference type="InterPro" id="IPR037165">
    <property type="entry name" value="AldOxase/xan_DH_Mopterin-bd_sf"/>
</dbReference>
<dbReference type="Pfam" id="PF01315">
    <property type="entry name" value="Ald_Xan_dh_C"/>
    <property type="match status" value="1"/>
</dbReference>